<dbReference type="Proteomes" id="UP000782312">
    <property type="component" value="Unassembled WGS sequence"/>
</dbReference>
<dbReference type="EMBL" id="JACPUR010000041">
    <property type="protein sequence ID" value="MBI3129420.1"/>
    <property type="molecule type" value="Genomic_DNA"/>
</dbReference>
<dbReference type="SMART" id="SM00881">
    <property type="entry name" value="CoA_binding"/>
    <property type="match status" value="1"/>
</dbReference>
<dbReference type="PANTHER" id="PTHR33303">
    <property type="entry name" value="CYTOPLASMIC PROTEIN-RELATED"/>
    <property type="match status" value="1"/>
</dbReference>
<dbReference type="InterPro" id="IPR003781">
    <property type="entry name" value="CoA-bd"/>
</dbReference>
<dbReference type="SUPFAM" id="SSF51735">
    <property type="entry name" value="NAD(P)-binding Rossmann-fold domains"/>
    <property type="match status" value="1"/>
</dbReference>
<dbReference type="PANTHER" id="PTHR33303:SF2">
    <property type="entry name" value="COA-BINDING DOMAIN-CONTAINING PROTEIN"/>
    <property type="match status" value="1"/>
</dbReference>
<reference evidence="2" key="1">
    <citation type="submission" date="2020-07" db="EMBL/GenBank/DDBJ databases">
        <title>Huge and variable diversity of episymbiotic CPR bacteria and DPANN archaea in groundwater ecosystems.</title>
        <authorList>
            <person name="He C.Y."/>
            <person name="Keren R."/>
            <person name="Whittaker M."/>
            <person name="Farag I.F."/>
            <person name="Doudna J."/>
            <person name="Cate J.H.D."/>
            <person name="Banfield J.F."/>
        </authorList>
    </citation>
    <scope>NUCLEOTIDE SEQUENCE</scope>
    <source>
        <strain evidence="2">NC_groundwater_763_Ag_S-0.2um_68_21</strain>
    </source>
</reference>
<feature type="domain" description="CoA-binding" evidence="1">
    <location>
        <begin position="15"/>
        <end position="107"/>
    </location>
</feature>
<proteinExistence type="predicted"/>
<dbReference type="Gene3D" id="3.40.50.720">
    <property type="entry name" value="NAD(P)-binding Rossmann-like Domain"/>
    <property type="match status" value="1"/>
</dbReference>
<evidence type="ECO:0000259" key="1">
    <source>
        <dbReference type="SMART" id="SM00881"/>
    </source>
</evidence>
<dbReference type="InterPro" id="IPR036291">
    <property type="entry name" value="NAD(P)-bd_dom_sf"/>
</dbReference>
<comment type="caution">
    <text evidence="2">The sequence shown here is derived from an EMBL/GenBank/DDBJ whole genome shotgun (WGS) entry which is preliminary data.</text>
</comment>
<evidence type="ECO:0000313" key="3">
    <source>
        <dbReference type="Proteomes" id="UP000782312"/>
    </source>
</evidence>
<gene>
    <name evidence="2" type="ORF">HYZ11_17565</name>
</gene>
<sequence length="158" mass="18047">MPSHEFQDPRIIRNILRMRRIAMVGLSGNTIRPSYFVGYYLKRMGFEVIPVNPRYEEILGLRCHPSLSAIPQPPEVVDVFRKPEEIPEVVDEAIAVGAKALWLQFGVINEPEARRAREAGLSVVMDRCMKIEHGRWRGSLQWAGIRTGVITSRKEPLI</sequence>
<dbReference type="Pfam" id="PF13380">
    <property type="entry name" value="CoA_binding_2"/>
    <property type="match status" value="1"/>
</dbReference>
<evidence type="ECO:0000313" key="2">
    <source>
        <dbReference type="EMBL" id="MBI3129420.1"/>
    </source>
</evidence>
<name>A0A932I127_UNCTE</name>
<organism evidence="2 3">
    <name type="scientific">Tectimicrobiota bacterium</name>
    <dbReference type="NCBI Taxonomy" id="2528274"/>
    <lineage>
        <taxon>Bacteria</taxon>
        <taxon>Pseudomonadati</taxon>
        <taxon>Nitrospinota/Tectimicrobiota group</taxon>
        <taxon>Candidatus Tectimicrobiota</taxon>
    </lineage>
</organism>
<accession>A0A932I127</accession>
<dbReference type="AlphaFoldDB" id="A0A932I127"/>
<protein>
    <submittedName>
        <fullName evidence="2">CoA-binding protein</fullName>
    </submittedName>
</protein>